<dbReference type="Gene3D" id="1.25.40.10">
    <property type="entry name" value="Tetratricopeptide repeat domain"/>
    <property type="match status" value="1"/>
</dbReference>
<feature type="chain" id="PRO_5045645743" description="Sel1 repeat family protein" evidence="1">
    <location>
        <begin position="25"/>
        <end position="288"/>
    </location>
</feature>
<feature type="signal peptide" evidence="1">
    <location>
        <begin position="1"/>
        <end position="24"/>
    </location>
</feature>
<dbReference type="SUPFAM" id="SSF81901">
    <property type="entry name" value="HCP-like"/>
    <property type="match status" value="1"/>
</dbReference>
<organism evidence="2 3">
    <name type="scientific">Thalassobacterium sedimentorum</name>
    <dbReference type="NCBI Taxonomy" id="3041258"/>
    <lineage>
        <taxon>Bacteria</taxon>
        <taxon>Pseudomonadati</taxon>
        <taxon>Verrucomicrobiota</taxon>
        <taxon>Opitutia</taxon>
        <taxon>Puniceicoccales</taxon>
        <taxon>Coraliomargaritaceae</taxon>
        <taxon>Thalassobacterium</taxon>
    </lineage>
</organism>
<dbReference type="EMBL" id="JARXIC010000064">
    <property type="protein sequence ID" value="MDQ8196324.1"/>
    <property type="molecule type" value="Genomic_DNA"/>
</dbReference>
<keyword evidence="3" id="KW-1185">Reference proteome</keyword>
<dbReference type="RefSeq" id="WP_308986758.1">
    <property type="nucleotide sequence ID" value="NZ_JARXIC010000064.1"/>
</dbReference>
<name>A0ABU1ANR7_9BACT</name>
<comment type="caution">
    <text evidence="2">The sequence shown here is derived from an EMBL/GenBank/DDBJ whole genome shotgun (WGS) entry which is preliminary data.</text>
</comment>
<dbReference type="InterPro" id="IPR006597">
    <property type="entry name" value="Sel1-like"/>
</dbReference>
<evidence type="ECO:0000313" key="2">
    <source>
        <dbReference type="EMBL" id="MDQ8196324.1"/>
    </source>
</evidence>
<dbReference type="Proteomes" id="UP001243717">
    <property type="component" value="Unassembled WGS sequence"/>
</dbReference>
<dbReference type="SMART" id="SM00671">
    <property type="entry name" value="SEL1"/>
    <property type="match status" value="3"/>
</dbReference>
<gene>
    <name evidence="2" type="ORF">QEH59_17950</name>
</gene>
<proteinExistence type="predicted"/>
<reference evidence="2 3" key="1">
    <citation type="submission" date="2023-04" db="EMBL/GenBank/DDBJ databases">
        <title>A novel bacteria isolated from coastal sediment.</title>
        <authorList>
            <person name="Liu X.-J."/>
            <person name="Du Z.-J."/>
        </authorList>
    </citation>
    <scope>NUCLEOTIDE SEQUENCE [LARGE SCALE GENOMIC DNA]</scope>
    <source>
        <strain evidence="2 3">SDUM461004</strain>
    </source>
</reference>
<accession>A0ABU1ANR7</accession>
<dbReference type="InterPro" id="IPR011990">
    <property type="entry name" value="TPR-like_helical_dom_sf"/>
</dbReference>
<dbReference type="Pfam" id="PF08238">
    <property type="entry name" value="Sel1"/>
    <property type="match status" value="3"/>
</dbReference>
<evidence type="ECO:0000256" key="1">
    <source>
        <dbReference type="SAM" id="SignalP"/>
    </source>
</evidence>
<protein>
    <recommendedName>
        <fullName evidence="4">Sel1 repeat family protein</fullName>
    </recommendedName>
</protein>
<evidence type="ECO:0008006" key="4">
    <source>
        <dbReference type="Google" id="ProtNLM"/>
    </source>
</evidence>
<sequence length="288" mass="31756">MKRLLHSIAACLAFVDTLSTALNAKTYQADDFNLSYNENEPDAGGVFFYKEIQPADGVAPISIPLNSINGQPELQEFIYLPDLNILLIAYDAGTIGSSMQVAVTHLAVYDLKSKNTLYNDQIATNTIEDYTAELYRYRMRRIYLDALQSEAYALGRLAAYAEDSGQNDYAHYLLGEYWRGSDGPTAFKHYSAALEAGSAPAAFALAEYFYSERAQDTGVPTDPHKALELYKIAAEKGHIDSCLRVAEYYEQNPAAAEADQASAFAWYDEAAEAGSAQAMQKLKALARK</sequence>
<evidence type="ECO:0000313" key="3">
    <source>
        <dbReference type="Proteomes" id="UP001243717"/>
    </source>
</evidence>
<keyword evidence="1" id="KW-0732">Signal</keyword>